<keyword evidence="1" id="KW-0378">Hydrolase</keyword>
<feature type="domain" description="Sialate O-acetylesterase" evidence="2">
    <location>
        <begin position="121"/>
        <end position="302"/>
    </location>
</feature>
<organism evidence="4 5">
    <name type="scientific">Spirosoma profusum</name>
    <dbReference type="NCBI Taxonomy" id="2771354"/>
    <lineage>
        <taxon>Bacteria</taxon>
        <taxon>Pseudomonadati</taxon>
        <taxon>Bacteroidota</taxon>
        <taxon>Cytophagia</taxon>
        <taxon>Cytophagales</taxon>
        <taxon>Cytophagaceae</taxon>
        <taxon>Spirosoma</taxon>
    </lineage>
</organism>
<reference evidence="4" key="1">
    <citation type="submission" date="2020-09" db="EMBL/GenBank/DDBJ databases">
        <authorList>
            <person name="Kim M.K."/>
        </authorList>
    </citation>
    <scope>NUCLEOTIDE SEQUENCE</scope>
    <source>
        <strain evidence="4">BT702</strain>
    </source>
</reference>
<keyword evidence="5" id="KW-1185">Reference proteome</keyword>
<comment type="caution">
    <text evidence="4">The sequence shown here is derived from an EMBL/GenBank/DDBJ whole genome shotgun (WGS) entry which is preliminary data.</text>
</comment>
<evidence type="ECO:0000256" key="1">
    <source>
        <dbReference type="ARBA" id="ARBA00022801"/>
    </source>
</evidence>
<evidence type="ECO:0000259" key="3">
    <source>
        <dbReference type="Pfam" id="PF18962"/>
    </source>
</evidence>
<dbReference type="InterPro" id="IPR005181">
    <property type="entry name" value="SASA"/>
</dbReference>
<protein>
    <submittedName>
        <fullName evidence="4">T9SS type A sorting domain-containing protein</fullName>
    </submittedName>
</protein>
<dbReference type="GO" id="GO:0016788">
    <property type="term" value="F:hydrolase activity, acting on ester bonds"/>
    <property type="evidence" value="ECO:0007669"/>
    <property type="project" value="UniProtKB-ARBA"/>
</dbReference>
<dbReference type="SUPFAM" id="SSF52266">
    <property type="entry name" value="SGNH hydrolase"/>
    <property type="match status" value="1"/>
</dbReference>
<name>A0A927ATC8_9BACT</name>
<evidence type="ECO:0000313" key="5">
    <source>
        <dbReference type="Proteomes" id="UP000598820"/>
    </source>
</evidence>
<sequence length="909" mass="97707">MKRICIHYLVILCFFPLLALSQIQVTFPVSRAVFQRSNSNESKIRINGYFTLPVSRIEARVQARNGQGTSSDWVTIQSNPSGGNYAGDLTVRGGWYNLEVRGMKDDQVIGSTVVERVGVGEVFIVAGQSNAQGIYDEMGSATDDRVNSINYFDATESANEPSVNVLNQFSHMDQGARVAPRGMGTWCWGRLGDLLAQRLNVPILFFNAGYEGTAMQNWRQSIETGRAKSVYIADAFYKDGQPYANLRIALQFYTHMLGVRAVLWEQGEAEIFAQSTATSYFNDLQFVINRSRQDSGKNIAWVVSRSSYSGDMFGPRPELITAQNQVIAVGSNVYAGPATDAIQIPRLRPPRTNADDVHFDVVGLGEVATAWNNSLSDSFFSMAQPQPPVPAPTVSVTCSAANQLSIAVNGSFSSVSWSSGETAQTIVKGAGTYRAKVKDATGNILFSSVVRISDAPTIQAPSSTTFCAGGSVKLKASYDNNIAWTTNATSQEITLTTAGDYSVRYQDVSGCSFVSAPVTVRVNPLPAIPAITAANSTTFCQGGATTLSTSDNAAYNWSSGQTSRSITVQTGGTYTVAVTDQNGCTSPRSSGVVVVVNPLPPTPSITASRSTTFCADQQLTLTASEDQLYQWTNGQTSRAISVSQTGNYALRTLNSFSCVSASSASVQVLVNPLPQSPTLTASGRTVFCDGDQVILTAASLLKPIWTTGDTTRTITVRQSGSYTARVKDANGCDSPPSVALTVDVKALPSIPLLKQTGTYTLEAMGSLTGDYYRWYLNTDILASQTATIKTSRSGSYSAQSFIEYSPTLTCFSKVSTDLNFIVDDTNQGLSIYPNPSPTKMISIETLANLTDATIHIYTLSGQEIAKFSVPVFNERKSIDLTLFSGGMYIMQVRAPGFSVAKRFLIGVGN</sequence>
<accession>A0A927ATC8</accession>
<dbReference type="Pfam" id="PF18962">
    <property type="entry name" value="Por_Secre_tail"/>
    <property type="match status" value="1"/>
</dbReference>
<dbReference type="AlphaFoldDB" id="A0A927ATC8"/>
<evidence type="ECO:0000259" key="2">
    <source>
        <dbReference type="Pfam" id="PF03629"/>
    </source>
</evidence>
<evidence type="ECO:0000313" key="4">
    <source>
        <dbReference type="EMBL" id="MBD2703185.1"/>
    </source>
</evidence>
<dbReference type="Pfam" id="PF03629">
    <property type="entry name" value="SASA"/>
    <property type="match status" value="1"/>
</dbReference>
<dbReference type="Gene3D" id="3.40.50.1110">
    <property type="entry name" value="SGNH hydrolase"/>
    <property type="match status" value="1"/>
</dbReference>
<dbReference type="InterPro" id="IPR026444">
    <property type="entry name" value="Secre_tail"/>
</dbReference>
<dbReference type="NCBIfam" id="TIGR04183">
    <property type="entry name" value="Por_Secre_tail"/>
    <property type="match status" value="1"/>
</dbReference>
<proteinExistence type="predicted"/>
<dbReference type="InterPro" id="IPR036514">
    <property type="entry name" value="SGNH_hydro_sf"/>
</dbReference>
<dbReference type="Proteomes" id="UP000598820">
    <property type="component" value="Unassembled WGS sequence"/>
</dbReference>
<gene>
    <name evidence="4" type="ORF">IC229_21245</name>
</gene>
<feature type="domain" description="Secretion system C-terminal sorting" evidence="3">
    <location>
        <begin position="831"/>
        <end position="905"/>
    </location>
</feature>
<dbReference type="EMBL" id="JACWZY010000020">
    <property type="protein sequence ID" value="MBD2703185.1"/>
    <property type="molecule type" value="Genomic_DNA"/>
</dbReference>